<dbReference type="RefSeq" id="WP_051489621.1">
    <property type="nucleotide sequence ID" value="NZ_JALZ01000044.1"/>
</dbReference>
<sequence>MAHLASSYESYETFLNGADAIWTVDLGALNSSGVSGTAIVATSTDEDGSSYLNVAISGTGLTPDQVHAQHVHGRFDASGNPIDSVSPTLADDADLDGMVEVLEGVGKYGDVLLPLVSPEGGDMPMADRNGTVSFLQSYDLDDAANFFSPVTGTDYTADDIMPLALREIVLHGVQVPDGLGEGTDGEVDGGTNGYTGILPAAAGEIESATLDEALAILGEQRATASAKFVLGGGRDVIDTGVGDDTVFAGSGDDEIAGGSDNDMLFGVGGDDLLYGNAGDDTIFGGLGEDTIYGGDGDDDLRGRQNDDVMYGVGGDDIMQGNGGDDVMLGGGGNDTMFGGSGDDAMEGRIGDDKLFGVDGDDKLQGNDGDDVVFGGSGNDTAFGGSGDDLMRGGDGDDKIYGVDGNDDIAGGTGNDTLAGGSGDDTVLGEDGDDQINGLSGNDLLVGGNGADMILGGTGLDIIGGGAGDDTISGGAGADEFHFDAGTGSDIILDFTQGDDVISFLDDGAIAFANSSENDTRGDSDLAAADFDTISTVADIDTGNDQQVIFSTGGLDDAMAASGADVEAYLAVNDGEDSYIYYDEDWSDTAGRELVATLEDVSTALTVSDFDVY</sequence>
<dbReference type="PRINTS" id="PR00313">
    <property type="entry name" value="CABNDNGRPT"/>
</dbReference>
<dbReference type="PANTHER" id="PTHR38340">
    <property type="entry name" value="S-LAYER PROTEIN"/>
    <property type="match status" value="1"/>
</dbReference>
<dbReference type="PANTHER" id="PTHR38340:SF1">
    <property type="entry name" value="S-LAYER PROTEIN"/>
    <property type="match status" value="1"/>
</dbReference>
<dbReference type="AlphaFoldDB" id="X7EAQ8"/>
<dbReference type="InterPro" id="IPR011049">
    <property type="entry name" value="Serralysin-like_metalloprot_C"/>
</dbReference>
<dbReference type="OrthoDB" id="7433198at2"/>
<dbReference type="Proteomes" id="UP000022447">
    <property type="component" value="Unassembled WGS sequence"/>
</dbReference>
<keyword evidence="4" id="KW-1185">Reference proteome</keyword>
<evidence type="ECO:0000256" key="2">
    <source>
        <dbReference type="ARBA" id="ARBA00022525"/>
    </source>
</evidence>
<organism evidence="3 4">
    <name type="scientific">Roseivivax halodurans JCM 10272</name>
    <dbReference type="NCBI Taxonomy" id="1449350"/>
    <lineage>
        <taxon>Bacteria</taxon>
        <taxon>Pseudomonadati</taxon>
        <taxon>Pseudomonadota</taxon>
        <taxon>Alphaproteobacteria</taxon>
        <taxon>Rhodobacterales</taxon>
        <taxon>Roseobacteraceae</taxon>
        <taxon>Roseivivax</taxon>
    </lineage>
</organism>
<dbReference type="Pfam" id="PF00353">
    <property type="entry name" value="HemolysinCabind"/>
    <property type="match status" value="5"/>
</dbReference>
<evidence type="ECO:0008006" key="5">
    <source>
        <dbReference type="Google" id="ProtNLM"/>
    </source>
</evidence>
<dbReference type="GO" id="GO:0005509">
    <property type="term" value="F:calcium ion binding"/>
    <property type="evidence" value="ECO:0007669"/>
    <property type="project" value="InterPro"/>
</dbReference>
<keyword evidence="2" id="KW-0964">Secreted</keyword>
<evidence type="ECO:0000313" key="3">
    <source>
        <dbReference type="EMBL" id="ETX12925.1"/>
    </source>
</evidence>
<proteinExistence type="predicted"/>
<comment type="caution">
    <text evidence="3">The sequence shown here is derived from an EMBL/GenBank/DDBJ whole genome shotgun (WGS) entry which is preliminary data.</text>
</comment>
<dbReference type="InterPro" id="IPR018511">
    <property type="entry name" value="Hemolysin-typ_Ca-bd_CS"/>
</dbReference>
<dbReference type="GO" id="GO:0005576">
    <property type="term" value="C:extracellular region"/>
    <property type="evidence" value="ECO:0007669"/>
    <property type="project" value="UniProtKB-SubCell"/>
</dbReference>
<accession>X7EAQ8</accession>
<dbReference type="eggNOG" id="COG3210">
    <property type="taxonomic scope" value="Bacteria"/>
</dbReference>
<protein>
    <recommendedName>
        <fullName evidence="5">CHRD domain-containing protein</fullName>
    </recommendedName>
</protein>
<comment type="subcellular location">
    <subcellularLocation>
        <location evidence="1">Secreted</location>
    </subcellularLocation>
</comment>
<dbReference type="SUPFAM" id="SSF51120">
    <property type="entry name" value="beta-Roll"/>
    <property type="match status" value="3"/>
</dbReference>
<reference evidence="3 4" key="1">
    <citation type="submission" date="2014-01" db="EMBL/GenBank/DDBJ databases">
        <title>Roseivivax halodurans JCM 10272 Genome Sequencing.</title>
        <authorList>
            <person name="Lai Q."/>
            <person name="Li G."/>
            <person name="Shao Z."/>
        </authorList>
    </citation>
    <scope>NUCLEOTIDE SEQUENCE [LARGE SCALE GENOMIC DNA]</scope>
    <source>
        <strain evidence="3 4">JCM 10272</strain>
    </source>
</reference>
<evidence type="ECO:0000256" key="1">
    <source>
        <dbReference type="ARBA" id="ARBA00004613"/>
    </source>
</evidence>
<evidence type="ECO:0000313" key="4">
    <source>
        <dbReference type="Proteomes" id="UP000022447"/>
    </source>
</evidence>
<name>X7EAQ8_9RHOB</name>
<gene>
    <name evidence="3" type="ORF">OCH239_15205</name>
</gene>
<dbReference type="InterPro" id="IPR001343">
    <property type="entry name" value="Hemolysn_Ca-bd"/>
</dbReference>
<dbReference type="InterPro" id="IPR050557">
    <property type="entry name" value="RTX_toxin/Mannuronan_C5-epim"/>
</dbReference>
<dbReference type="eggNOG" id="COG2931">
    <property type="taxonomic scope" value="Bacteria"/>
</dbReference>
<dbReference type="PROSITE" id="PS00330">
    <property type="entry name" value="HEMOLYSIN_CALCIUM"/>
    <property type="match status" value="5"/>
</dbReference>
<dbReference type="Gene3D" id="2.150.10.10">
    <property type="entry name" value="Serralysin-like metalloprotease, C-terminal"/>
    <property type="match status" value="4"/>
</dbReference>
<dbReference type="STRING" id="1449350.OCH239_15205"/>
<dbReference type="EMBL" id="JALZ01000044">
    <property type="protein sequence ID" value="ETX12925.1"/>
    <property type="molecule type" value="Genomic_DNA"/>
</dbReference>